<dbReference type="InterPro" id="IPR002146">
    <property type="entry name" value="ATP_synth_b/b'su_bac/chlpt"/>
</dbReference>
<gene>
    <name evidence="13" type="primary">atpF</name>
    <name evidence="16" type="ORF">UT77_C0012G0021</name>
</gene>
<evidence type="ECO:0000256" key="14">
    <source>
        <dbReference type="RuleBase" id="RU003848"/>
    </source>
</evidence>
<evidence type="ECO:0000313" key="16">
    <source>
        <dbReference type="EMBL" id="KKR41394.1"/>
    </source>
</evidence>
<evidence type="ECO:0000256" key="3">
    <source>
        <dbReference type="ARBA" id="ARBA00022475"/>
    </source>
</evidence>
<evidence type="ECO:0000256" key="13">
    <source>
        <dbReference type="HAMAP-Rule" id="MF_01398"/>
    </source>
</evidence>
<comment type="function">
    <text evidence="11 13">F(1)F(0) ATP synthase produces ATP from ADP in the presence of a proton or sodium gradient. F-type ATPases consist of two structural domains, F(1) containing the extramembraneous catalytic core and F(0) containing the membrane proton channel, linked together by a central stalk and a peripheral stalk. During catalysis, ATP synthesis in the catalytic domain of F(1) is coupled via a rotary mechanism of the central stalk subunits to proton translocation.</text>
</comment>
<evidence type="ECO:0000256" key="11">
    <source>
        <dbReference type="ARBA" id="ARBA00025198"/>
    </source>
</evidence>
<evidence type="ECO:0000256" key="8">
    <source>
        <dbReference type="ARBA" id="ARBA00023065"/>
    </source>
</evidence>
<sequence>MEIIKQFGINPILLAAQVVNFIVLLFIFKKLLYKPILKVLDERKKKIEESLKNAEEIEAKLQETNEKIDKMLAKALDEGQKIREESKKEASVYLEDVKQNASKLSQEIIKKGEEALRVEKEKMQTELRVEFSEIVAAALQKVTGKVLSKKDQKDMIEKSIKGLV</sequence>
<accession>A0A0G0QLS5</accession>
<dbReference type="Pfam" id="PF00430">
    <property type="entry name" value="ATP-synt_B"/>
    <property type="match status" value="1"/>
</dbReference>
<feature type="coiled-coil region" evidence="15">
    <location>
        <begin position="37"/>
        <end position="114"/>
    </location>
</feature>
<dbReference type="PANTHER" id="PTHR33445">
    <property type="entry name" value="ATP SYNTHASE SUBUNIT B', CHLOROPLASTIC"/>
    <property type="match status" value="1"/>
</dbReference>
<dbReference type="GO" id="GO:0045259">
    <property type="term" value="C:proton-transporting ATP synthase complex"/>
    <property type="evidence" value="ECO:0007669"/>
    <property type="project" value="UniProtKB-KW"/>
</dbReference>
<dbReference type="Gene3D" id="6.10.250.1580">
    <property type="match status" value="1"/>
</dbReference>
<dbReference type="AlphaFoldDB" id="A0A0G0QLS5"/>
<keyword evidence="4 13" id="KW-0138">CF(0)</keyword>
<evidence type="ECO:0000256" key="9">
    <source>
        <dbReference type="ARBA" id="ARBA00023136"/>
    </source>
</evidence>
<dbReference type="HAMAP" id="MF_01398">
    <property type="entry name" value="ATP_synth_b_bprime"/>
    <property type="match status" value="1"/>
</dbReference>
<keyword evidence="5 13" id="KW-0812">Transmembrane</keyword>
<keyword evidence="9 13" id="KW-0472">Membrane</keyword>
<proteinExistence type="inferred from homology"/>
<organism evidence="16 17">
    <name type="scientific">Candidatus Daviesbacteria bacterium GW2011_GWC2_40_12</name>
    <dbReference type="NCBI Taxonomy" id="1618431"/>
    <lineage>
        <taxon>Bacteria</taxon>
        <taxon>Candidatus Daviesiibacteriota</taxon>
    </lineage>
</organism>
<comment type="caution">
    <text evidence="16">The sequence shown here is derived from an EMBL/GenBank/DDBJ whole genome shotgun (WGS) entry which is preliminary data.</text>
</comment>
<dbReference type="NCBIfam" id="TIGR01144">
    <property type="entry name" value="ATP_synt_b"/>
    <property type="match status" value="1"/>
</dbReference>
<dbReference type="GO" id="GO:0046933">
    <property type="term" value="F:proton-transporting ATP synthase activity, rotational mechanism"/>
    <property type="evidence" value="ECO:0007669"/>
    <property type="project" value="UniProtKB-UniRule"/>
</dbReference>
<dbReference type="EMBL" id="LBYB01000012">
    <property type="protein sequence ID" value="KKR41394.1"/>
    <property type="molecule type" value="Genomic_DNA"/>
</dbReference>
<dbReference type="Proteomes" id="UP000034881">
    <property type="component" value="Unassembled WGS sequence"/>
</dbReference>
<keyword evidence="10 13" id="KW-0066">ATP synthesis</keyword>
<dbReference type="GO" id="GO:0046961">
    <property type="term" value="F:proton-transporting ATPase activity, rotational mechanism"/>
    <property type="evidence" value="ECO:0007669"/>
    <property type="project" value="TreeGrafter"/>
</dbReference>
<evidence type="ECO:0000256" key="7">
    <source>
        <dbReference type="ARBA" id="ARBA00022989"/>
    </source>
</evidence>
<evidence type="ECO:0000256" key="4">
    <source>
        <dbReference type="ARBA" id="ARBA00022547"/>
    </source>
</evidence>
<evidence type="ECO:0000256" key="15">
    <source>
        <dbReference type="SAM" id="Coils"/>
    </source>
</evidence>
<evidence type="ECO:0000256" key="5">
    <source>
        <dbReference type="ARBA" id="ARBA00022692"/>
    </source>
</evidence>
<comment type="similarity">
    <text evidence="1 13 14">Belongs to the ATPase B chain family.</text>
</comment>
<dbReference type="CDD" id="cd06503">
    <property type="entry name" value="ATP-synt_Fo_b"/>
    <property type="match status" value="1"/>
</dbReference>
<keyword evidence="3 13" id="KW-1003">Cell membrane</keyword>
<keyword evidence="6 13" id="KW-0375">Hydrogen ion transport</keyword>
<dbReference type="SUPFAM" id="SSF81573">
    <property type="entry name" value="F1F0 ATP synthase subunit B, membrane domain"/>
    <property type="match status" value="1"/>
</dbReference>
<feature type="transmembrane region" description="Helical" evidence="13">
    <location>
        <begin position="12"/>
        <end position="28"/>
    </location>
</feature>
<protein>
    <recommendedName>
        <fullName evidence="13">ATP synthase subunit b</fullName>
    </recommendedName>
    <alternativeName>
        <fullName evidence="13">ATP synthase F(0) sector subunit b</fullName>
    </alternativeName>
    <alternativeName>
        <fullName evidence="13">ATPase subunit I</fullName>
    </alternativeName>
    <alternativeName>
        <fullName evidence="13">F-type ATPase subunit b</fullName>
        <shortName evidence="13">F-ATPase subunit b</shortName>
    </alternativeName>
</protein>
<keyword evidence="15" id="KW-0175">Coiled coil</keyword>
<dbReference type="GO" id="GO:0012505">
    <property type="term" value="C:endomembrane system"/>
    <property type="evidence" value="ECO:0007669"/>
    <property type="project" value="UniProtKB-SubCell"/>
</dbReference>
<dbReference type="GO" id="GO:0005886">
    <property type="term" value="C:plasma membrane"/>
    <property type="evidence" value="ECO:0007669"/>
    <property type="project" value="UniProtKB-SubCell"/>
</dbReference>
<comment type="subcellular location">
    <subcellularLocation>
        <location evidence="13">Cell membrane</location>
        <topology evidence="13">Single-pass membrane protein</topology>
    </subcellularLocation>
    <subcellularLocation>
        <location evidence="12">Endomembrane system</location>
        <topology evidence="12">Single-pass membrane protein</topology>
    </subcellularLocation>
</comment>
<keyword evidence="8 13" id="KW-0406">Ion transport</keyword>
<evidence type="ECO:0000256" key="2">
    <source>
        <dbReference type="ARBA" id="ARBA00022448"/>
    </source>
</evidence>
<comment type="subunit">
    <text evidence="13">F-type ATPases have 2 components, F(1) - the catalytic core - and F(0) - the membrane proton channel. F(1) has five subunits: alpha(3), beta(3), gamma(1), delta(1), epsilon(1). F(0) has three main subunits: a(1), b(2) and c(10-14). The alpha and beta chains form an alternating ring which encloses part of the gamma chain. F(1) is attached to F(0) by a central stalk formed by the gamma and epsilon chains, while a peripheral stalk is formed by the delta and b chains.</text>
</comment>
<keyword evidence="7 13" id="KW-1133">Transmembrane helix</keyword>
<name>A0A0G0QLS5_9BACT</name>
<dbReference type="InterPro" id="IPR028987">
    <property type="entry name" value="ATP_synth_B-like_membr_sf"/>
</dbReference>
<evidence type="ECO:0000256" key="12">
    <source>
        <dbReference type="ARBA" id="ARBA00037847"/>
    </source>
</evidence>
<evidence type="ECO:0000256" key="6">
    <source>
        <dbReference type="ARBA" id="ARBA00022781"/>
    </source>
</evidence>
<dbReference type="PANTHER" id="PTHR33445:SF1">
    <property type="entry name" value="ATP SYNTHASE SUBUNIT B"/>
    <property type="match status" value="1"/>
</dbReference>
<evidence type="ECO:0000256" key="1">
    <source>
        <dbReference type="ARBA" id="ARBA00005513"/>
    </source>
</evidence>
<keyword evidence="2 13" id="KW-0813">Transport</keyword>
<comment type="function">
    <text evidence="13">Component of the F(0) channel, it forms part of the peripheral stalk, linking F(1) to F(0).</text>
</comment>
<reference evidence="16 17" key="1">
    <citation type="journal article" date="2015" name="Nature">
        <title>rRNA introns, odd ribosomes, and small enigmatic genomes across a large radiation of phyla.</title>
        <authorList>
            <person name="Brown C.T."/>
            <person name="Hug L.A."/>
            <person name="Thomas B.C."/>
            <person name="Sharon I."/>
            <person name="Castelle C.J."/>
            <person name="Singh A."/>
            <person name="Wilkins M.J."/>
            <person name="Williams K.H."/>
            <person name="Banfield J.F."/>
        </authorList>
    </citation>
    <scope>NUCLEOTIDE SEQUENCE [LARGE SCALE GENOMIC DNA]</scope>
</reference>
<dbReference type="InterPro" id="IPR005864">
    <property type="entry name" value="ATP_synth_F0_bsu_bac"/>
</dbReference>
<evidence type="ECO:0000256" key="10">
    <source>
        <dbReference type="ARBA" id="ARBA00023310"/>
    </source>
</evidence>
<dbReference type="InterPro" id="IPR050059">
    <property type="entry name" value="ATP_synthase_B_chain"/>
</dbReference>
<evidence type="ECO:0000313" key="17">
    <source>
        <dbReference type="Proteomes" id="UP000034881"/>
    </source>
</evidence>